<evidence type="ECO:0000313" key="2">
    <source>
        <dbReference type="EMBL" id="AVQ32624.1"/>
    </source>
</evidence>
<gene>
    <name evidence="2" type="ORF">C4N18_15365</name>
</gene>
<name>A0ABN5JJZ5_FUSVA</name>
<evidence type="ECO:0000313" key="3">
    <source>
        <dbReference type="Proteomes" id="UP000241238"/>
    </source>
</evidence>
<dbReference type="EMBL" id="CP028104">
    <property type="protein sequence ID" value="AVQ32624.1"/>
    <property type="molecule type" value="Genomic_DNA"/>
</dbReference>
<dbReference type="RefSeq" id="WP_005950110.1">
    <property type="nucleotide sequence ID" value="NZ_CP028104.1"/>
</dbReference>
<dbReference type="Pfam" id="PF04404">
    <property type="entry name" value="ERF"/>
    <property type="match status" value="1"/>
</dbReference>
<sequence>MNIHEKLLQIQHELKAPKNQRNSLGNYNYRSCEDILEGVKPLLLKHSLSMVISDDVVLIGDRFYVKAVVTLCNTEAPEEKLVSSALAREQLQKKGCDEPQITGGASSYARKYALNGMFAIDDSKLEQVKDPDSMKADEMTTTTKKTAPVKTVKTQPKTEKPFDRNKTIVGIGEWFEGKIDLFNDTMGKYGVGGLGELTDAQLQNLGKAIKEGKIK</sequence>
<keyword evidence="2" id="KW-0614">Plasmid</keyword>
<dbReference type="GeneID" id="77469386"/>
<organism evidence="2 3">
    <name type="scientific">Fusobacterium varium ATCC 27725</name>
    <dbReference type="NCBI Taxonomy" id="469618"/>
    <lineage>
        <taxon>Bacteria</taxon>
        <taxon>Fusobacteriati</taxon>
        <taxon>Fusobacteriota</taxon>
        <taxon>Fusobacteriia</taxon>
        <taxon>Fusobacteriales</taxon>
        <taxon>Fusobacteriaceae</taxon>
        <taxon>Fusobacterium</taxon>
    </lineage>
</organism>
<geneLocation type="plasmid" evidence="3">
    <name>pfvar_27725</name>
</geneLocation>
<proteinExistence type="predicted"/>
<reference evidence="3" key="1">
    <citation type="journal article" date="2018" name="MSphere">
        <title>Fusobacterium Genomics Using MinION and Illumina Sequencing Enables Genome Completion and Correction.</title>
        <authorList>
            <person name="Todd S.M."/>
            <person name="Settlage R.E."/>
            <person name="Lahmers K.K."/>
            <person name="Slade D.J."/>
        </authorList>
    </citation>
    <scope>NUCLEOTIDE SEQUENCE [LARGE SCALE GENOMIC DNA]</scope>
    <source>
        <strain evidence="3">ATCC 27725</strain>
    </source>
</reference>
<dbReference type="Proteomes" id="UP000241238">
    <property type="component" value="Plasmid pFvar_27725"/>
</dbReference>
<evidence type="ECO:0000256" key="1">
    <source>
        <dbReference type="SAM" id="MobiDB-lite"/>
    </source>
</evidence>
<protein>
    <submittedName>
        <fullName evidence="2">Recombinase</fullName>
    </submittedName>
</protein>
<feature type="compositionally biased region" description="Low complexity" evidence="1">
    <location>
        <begin position="139"/>
        <end position="155"/>
    </location>
</feature>
<dbReference type="InterPro" id="IPR007499">
    <property type="entry name" value="ERF_bacteria_virus"/>
</dbReference>
<feature type="region of interest" description="Disordered" evidence="1">
    <location>
        <begin position="131"/>
        <end position="159"/>
    </location>
</feature>
<keyword evidence="3" id="KW-1185">Reference proteome</keyword>
<accession>A0ABN5JJZ5</accession>